<accession>A0A195BPD2</accession>
<evidence type="ECO:0000256" key="1">
    <source>
        <dbReference type="SAM" id="MobiDB-lite"/>
    </source>
</evidence>
<reference evidence="2 3" key="1">
    <citation type="submission" date="2015-09" db="EMBL/GenBank/DDBJ databases">
        <title>Atta colombica WGS genome.</title>
        <authorList>
            <person name="Nygaard S."/>
            <person name="Hu H."/>
            <person name="Boomsma J."/>
            <person name="Zhang G."/>
        </authorList>
    </citation>
    <scope>NUCLEOTIDE SEQUENCE [LARGE SCALE GENOMIC DNA]</scope>
    <source>
        <strain evidence="2">Treedump-2</strain>
        <tissue evidence="2">Whole body</tissue>
    </source>
</reference>
<proteinExistence type="predicted"/>
<dbReference type="AlphaFoldDB" id="A0A195BPD2"/>
<feature type="region of interest" description="Disordered" evidence="1">
    <location>
        <begin position="47"/>
        <end position="68"/>
    </location>
</feature>
<dbReference type="Proteomes" id="UP000078540">
    <property type="component" value="Unassembled WGS sequence"/>
</dbReference>
<sequence length="115" mass="13243">MGAIRDWRQLFLSLIFRSPSRFLSARVSHADLTTVVLDAAARTAFPATRPEAQRRMQPRMAEQRRTKISRSRCSFCSAELTVKMRRTNDDARRAVTTVRRPVVIQPAETMRRIIA</sequence>
<organism evidence="2 3">
    <name type="scientific">Atta colombica</name>
    <dbReference type="NCBI Taxonomy" id="520822"/>
    <lineage>
        <taxon>Eukaryota</taxon>
        <taxon>Metazoa</taxon>
        <taxon>Ecdysozoa</taxon>
        <taxon>Arthropoda</taxon>
        <taxon>Hexapoda</taxon>
        <taxon>Insecta</taxon>
        <taxon>Pterygota</taxon>
        <taxon>Neoptera</taxon>
        <taxon>Endopterygota</taxon>
        <taxon>Hymenoptera</taxon>
        <taxon>Apocrita</taxon>
        <taxon>Aculeata</taxon>
        <taxon>Formicoidea</taxon>
        <taxon>Formicidae</taxon>
        <taxon>Myrmicinae</taxon>
        <taxon>Atta</taxon>
    </lineage>
</organism>
<dbReference type="EMBL" id="KQ976432">
    <property type="protein sequence ID" value="KYM87501.1"/>
    <property type="molecule type" value="Genomic_DNA"/>
</dbReference>
<gene>
    <name evidence="2" type="ORF">ALC53_03400</name>
</gene>
<name>A0A195BPD2_9HYME</name>
<evidence type="ECO:0000313" key="2">
    <source>
        <dbReference type="EMBL" id="KYM87501.1"/>
    </source>
</evidence>
<keyword evidence="3" id="KW-1185">Reference proteome</keyword>
<protein>
    <submittedName>
        <fullName evidence="2">Uncharacterized protein</fullName>
    </submittedName>
</protein>
<evidence type="ECO:0000313" key="3">
    <source>
        <dbReference type="Proteomes" id="UP000078540"/>
    </source>
</evidence>